<organism evidence="1 2">
    <name type="scientific">Priestia endophytica DSM 13796</name>
    <dbReference type="NCBI Taxonomy" id="1121089"/>
    <lineage>
        <taxon>Bacteria</taxon>
        <taxon>Bacillati</taxon>
        <taxon>Bacillota</taxon>
        <taxon>Bacilli</taxon>
        <taxon>Bacillales</taxon>
        <taxon>Bacillaceae</taxon>
        <taxon>Priestia</taxon>
    </lineage>
</organism>
<dbReference type="Proteomes" id="UP000182762">
    <property type="component" value="Unassembled WGS sequence"/>
</dbReference>
<dbReference type="EMBL" id="FOXX01000007">
    <property type="protein sequence ID" value="SFQ71881.1"/>
    <property type="molecule type" value="Genomic_DNA"/>
</dbReference>
<reference evidence="1 2" key="1">
    <citation type="submission" date="2016-10" db="EMBL/GenBank/DDBJ databases">
        <authorList>
            <person name="Varghese N."/>
            <person name="Submissions S."/>
        </authorList>
    </citation>
    <scope>NUCLEOTIDE SEQUENCE [LARGE SCALE GENOMIC DNA]</scope>
    <source>
        <strain evidence="1 2">DSM 13796</strain>
    </source>
</reference>
<dbReference type="Pfam" id="PF10949">
    <property type="entry name" value="DUF2777"/>
    <property type="match status" value="1"/>
</dbReference>
<protein>
    <recommendedName>
        <fullName evidence="3">DUF2777 domain-containing protein</fullName>
    </recommendedName>
</protein>
<gene>
    <name evidence="1" type="ORF">SAMN02745910_02977</name>
</gene>
<evidence type="ECO:0000313" key="2">
    <source>
        <dbReference type="Proteomes" id="UP000182762"/>
    </source>
</evidence>
<sequence>MKNLSKTQCLEMQPRSFISGTLECIDSQWIFFDEEDEASMLQDILSSSCEVYWKGHWQKACWKKDNSFEINNTVCFLQDGAELRVGKKLQHAYQLLIDELSTHSFMRLSQLLNDLSFSLYDCIYCFNTLCFLPTDGERNGVNFLIFDNEERICSVHHHFNCSEENDRFEITLNTGEQFLSSDLRKLG</sequence>
<dbReference type="GeneID" id="93711603"/>
<dbReference type="RefSeq" id="WP_061803272.1">
    <property type="nucleotide sequence ID" value="NZ_FOXX01000007.1"/>
</dbReference>
<proteinExistence type="predicted"/>
<comment type="caution">
    <text evidence="1">The sequence shown here is derived from an EMBL/GenBank/DDBJ whole genome shotgun (WGS) entry which is preliminary data.</text>
</comment>
<name>A0A1I6AT40_9BACI</name>
<keyword evidence="2" id="KW-1185">Reference proteome</keyword>
<evidence type="ECO:0000313" key="1">
    <source>
        <dbReference type="EMBL" id="SFQ71881.1"/>
    </source>
</evidence>
<evidence type="ECO:0008006" key="3">
    <source>
        <dbReference type="Google" id="ProtNLM"/>
    </source>
</evidence>
<dbReference type="InterPro" id="IPR024488">
    <property type="entry name" value="DUF2777"/>
</dbReference>
<accession>A0A1I6AT40</accession>